<keyword evidence="3 7" id="KW-0378">Hydrolase</keyword>
<dbReference type="OrthoDB" id="9800507at2"/>
<feature type="binding site" evidence="7">
    <location>
        <position position="67"/>
    </location>
    <ligand>
        <name>tRNA</name>
        <dbReference type="ChEBI" id="CHEBI:17843"/>
    </ligand>
</feature>
<feature type="active site" description="Proton acceptor" evidence="7">
    <location>
        <position position="19"/>
    </location>
</feature>
<dbReference type="Gene3D" id="3.40.50.1470">
    <property type="entry name" value="Peptidyl-tRNA hydrolase"/>
    <property type="match status" value="1"/>
</dbReference>
<evidence type="ECO:0000256" key="3">
    <source>
        <dbReference type="ARBA" id="ARBA00022801"/>
    </source>
</evidence>
<protein>
    <recommendedName>
        <fullName evidence="6 7">Peptidyl-tRNA hydrolase</fullName>
        <shortName evidence="7">Pth</shortName>
        <ecNumber evidence="1 7">3.1.1.29</ecNumber>
    </recommendedName>
</protein>
<dbReference type="KEGG" id="kpf:IX53_02560"/>
<dbReference type="PROSITE" id="PS01195">
    <property type="entry name" value="PEPT_TRNA_HYDROL_1"/>
    <property type="match status" value="1"/>
</dbReference>
<evidence type="ECO:0000256" key="1">
    <source>
        <dbReference type="ARBA" id="ARBA00013260"/>
    </source>
</evidence>
<dbReference type="GO" id="GO:0072344">
    <property type="term" value="P:rescue of stalled ribosome"/>
    <property type="evidence" value="ECO:0007669"/>
    <property type="project" value="UniProtKB-UniRule"/>
</dbReference>
<evidence type="ECO:0000256" key="4">
    <source>
        <dbReference type="ARBA" id="ARBA00022884"/>
    </source>
</evidence>
<keyword evidence="2 7" id="KW-0820">tRNA-binding</keyword>
<comment type="function">
    <text evidence="7">Hydrolyzes ribosome-free peptidyl-tRNAs (with 1 or more amino acids incorporated), which drop off the ribosome during protein synthesis, or as a result of ribosome stalling.</text>
</comment>
<dbReference type="PANTHER" id="PTHR17224">
    <property type="entry name" value="PEPTIDYL-TRNA HYDROLASE"/>
    <property type="match status" value="1"/>
</dbReference>
<dbReference type="GO" id="GO:0006515">
    <property type="term" value="P:protein quality control for misfolded or incompletely synthesized proteins"/>
    <property type="evidence" value="ECO:0007669"/>
    <property type="project" value="UniProtKB-UniRule"/>
</dbReference>
<dbReference type="PANTHER" id="PTHR17224:SF1">
    <property type="entry name" value="PEPTIDYL-TRNA HYDROLASE"/>
    <property type="match status" value="1"/>
</dbReference>
<dbReference type="HAMAP" id="MF_00083">
    <property type="entry name" value="Pept_tRNA_hydro_bact"/>
    <property type="match status" value="1"/>
</dbReference>
<feature type="binding site" evidence="7">
    <location>
        <position position="14"/>
    </location>
    <ligand>
        <name>tRNA</name>
        <dbReference type="ChEBI" id="CHEBI:17843"/>
    </ligand>
</feature>
<name>A0A0G2ZDI9_9BACT</name>
<dbReference type="RefSeq" id="WP_047754023.1">
    <property type="nucleotide sequence ID" value="NZ_CAJUHA010000004.1"/>
</dbReference>
<keyword evidence="7" id="KW-0963">Cytoplasm</keyword>
<evidence type="ECO:0000256" key="5">
    <source>
        <dbReference type="ARBA" id="ARBA00038063"/>
    </source>
</evidence>
<comment type="catalytic activity">
    <reaction evidence="7 8">
        <text>an N-acyl-L-alpha-aminoacyl-tRNA + H2O = an N-acyl-L-amino acid + a tRNA + H(+)</text>
        <dbReference type="Rhea" id="RHEA:54448"/>
        <dbReference type="Rhea" id="RHEA-COMP:10123"/>
        <dbReference type="Rhea" id="RHEA-COMP:13883"/>
        <dbReference type="ChEBI" id="CHEBI:15377"/>
        <dbReference type="ChEBI" id="CHEBI:15378"/>
        <dbReference type="ChEBI" id="CHEBI:59874"/>
        <dbReference type="ChEBI" id="CHEBI:78442"/>
        <dbReference type="ChEBI" id="CHEBI:138191"/>
        <dbReference type="EC" id="3.1.1.29"/>
    </reaction>
</comment>
<dbReference type="PROSITE" id="PS01196">
    <property type="entry name" value="PEPT_TRNA_HYDROL_2"/>
    <property type="match status" value="1"/>
</dbReference>
<keyword evidence="4 7" id="KW-0694">RNA-binding</keyword>
<dbReference type="Proteomes" id="UP000035159">
    <property type="component" value="Chromosome"/>
</dbReference>
<dbReference type="EMBL" id="CP011232">
    <property type="protein sequence ID" value="AKI96888.1"/>
    <property type="molecule type" value="Genomic_DNA"/>
</dbReference>
<dbReference type="InterPro" id="IPR018171">
    <property type="entry name" value="Pept_tRNA_hydro_CS"/>
</dbReference>
<comment type="similarity">
    <text evidence="5 7 9">Belongs to the PTH family.</text>
</comment>
<dbReference type="GO" id="GO:0004045">
    <property type="term" value="F:peptidyl-tRNA hydrolase activity"/>
    <property type="evidence" value="ECO:0007669"/>
    <property type="project" value="UniProtKB-UniRule"/>
</dbReference>
<feature type="site" description="Discriminates between blocked and unblocked aminoacyl-tRNA" evidence="7">
    <location>
        <position position="9"/>
    </location>
</feature>
<dbReference type="GO" id="GO:0000049">
    <property type="term" value="F:tRNA binding"/>
    <property type="evidence" value="ECO:0007669"/>
    <property type="project" value="UniProtKB-UniRule"/>
</dbReference>
<dbReference type="AlphaFoldDB" id="A0A0G2ZDI9"/>
<accession>A0A0G2ZDI9</accession>
<comment type="function">
    <text evidence="7">Catalyzes the release of premature peptidyl moieties from peptidyl-tRNA molecules trapped in stalled 50S ribosomal subunits, and thus maintains levels of free tRNAs and 50S ribosomes.</text>
</comment>
<dbReference type="EC" id="3.1.1.29" evidence="1 7"/>
<keyword evidence="11" id="KW-1185">Reference proteome</keyword>
<dbReference type="GO" id="GO:0005737">
    <property type="term" value="C:cytoplasm"/>
    <property type="evidence" value="ECO:0007669"/>
    <property type="project" value="UniProtKB-SubCell"/>
</dbReference>
<dbReference type="InterPro" id="IPR001328">
    <property type="entry name" value="Pept_tRNA_hydro"/>
</dbReference>
<evidence type="ECO:0000256" key="7">
    <source>
        <dbReference type="HAMAP-Rule" id="MF_00083"/>
    </source>
</evidence>
<proteinExistence type="inferred from homology"/>
<evidence type="ECO:0000313" key="11">
    <source>
        <dbReference type="Proteomes" id="UP000035159"/>
    </source>
</evidence>
<dbReference type="FunFam" id="3.40.50.1470:FF:000001">
    <property type="entry name" value="Peptidyl-tRNA hydrolase"/>
    <property type="match status" value="1"/>
</dbReference>
<evidence type="ECO:0000313" key="10">
    <source>
        <dbReference type="EMBL" id="AKI96888.1"/>
    </source>
</evidence>
<dbReference type="CDD" id="cd00462">
    <property type="entry name" value="PTH"/>
    <property type="match status" value="1"/>
</dbReference>
<dbReference type="PATRIC" id="fig|1330330.3.peg.520"/>
<comment type="subcellular location">
    <subcellularLocation>
        <location evidence="7">Cytoplasm</location>
    </subcellularLocation>
</comment>
<evidence type="ECO:0000256" key="2">
    <source>
        <dbReference type="ARBA" id="ARBA00022555"/>
    </source>
</evidence>
<dbReference type="STRING" id="1330330.IX53_02560"/>
<feature type="binding site" evidence="7">
    <location>
        <position position="65"/>
    </location>
    <ligand>
        <name>tRNA</name>
        <dbReference type="ChEBI" id="CHEBI:17843"/>
    </ligand>
</feature>
<dbReference type="NCBIfam" id="TIGR00447">
    <property type="entry name" value="pth"/>
    <property type="match status" value="1"/>
</dbReference>
<dbReference type="InterPro" id="IPR036416">
    <property type="entry name" value="Pept_tRNA_hydro_sf"/>
</dbReference>
<sequence length="191" mass="21542">MRVFIGLGNPGPRYVLTRHNVGFLFIDEILKQSKLISTYETHLYLAHLVEFNQRNKALLVKPMTFMNLSGIAVKRVCQEFNVHSFEEIIVAYDDIWIPLGKIRIRKNGSDGGHNGLKSIINSLETMSFPRIRIGIGPKPEKNLTDYVLGEFTSDELSIIGKVLKLTTEAAKELCQSDISKVMSKYNSLEVG</sequence>
<gene>
    <name evidence="7" type="primary">pth</name>
    <name evidence="10" type="ORF">IX53_02560</name>
</gene>
<evidence type="ECO:0000256" key="6">
    <source>
        <dbReference type="ARBA" id="ARBA00050038"/>
    </source>
</evidence>
<reference evidence="10 11" key="1">
    <citation type="submission" date="2015-04" db="EMBL/GenBank/DDBJ databases">
        <title>Complete Genome Sequence of Kosmotoga pacifica SLHLJ1.</title>
        <authorList>
            <person name="Jiang L.J."/>
            <person name="Shao Z.Z."/>
            <person name="Jebbar M."/>
        </authorList>
    </citation>
    <scope>NUCLEOTIDE SEQUENCE [LARGE SCALE GENOMIC DNA]</scope>
    <source>
        <strain evidence="10 11">SLHLJ1</strain>
    </source>
</reference>
<evidence type="ECO:0000256" key="9">
    <source>
        <dbReference type="RuleBase" id="RU004320"/>
    </source>
</evidence>
<organism evidence="10 11">
    <name type="scientific">Kosmotoga pacifica</name>
    <dbReference type="NCBI Taxonomy" id="1330330"/>
    <lineage>
        <taxon>Bacteria</taxon>
        <taxon>Thermotogati</taxon>
        <taxon>Thermotogota</taxon>
        <taxon>Thermotogae</taxon>
        <taxon>Kosmotogales</taxon>
        <taxon>Kosmotogaceae</taxon>
        <taxon>Kosmotoga</taxon>
    </lineage>
</organism>
<dbReference type="Pfam" id="PF01195">
    <property type="entry name" value="Pept_tRNA_hydro"/>
    <property type="match status" value="1"/>
</dbReference>
<evidence type="ECO:0000256" key="8">
    <source>
        <dbReference type="RuleBase" id="RU000673"/>
    </source>
</evidence>
<comment type="subunit">
    <text evidence="7">Monomer.</text>
</comment>
<dbReference type="SUPFAM" id="SSF53178">
    <property type="entry name" value="Peptidyl-tRNA hydrolase-like"/>
    <property type="match status" value="1"/>
</dbReference>
<feature type="site" description="Stabilizes the basic form of H active site to accept a proton" evidence="7">
    <location>
        <position position="93"/>
    </location>
</feature>
<feature type="binding site" evidence="7">
    <location>
        <position position="114"/>
    </location>
    <ligand>
        <name>tRNA</name>
        <dbReference type="ChEBI" id="CHEBI:17843"/>
    </ligand>
</feature>